<organism evidence="4 5">
    <name type="scientific">Caballeronia sordidicola</name>
    <name type="common">Burkholderia sordidicola</name>
    <dbReference type="NCBI Taxonomy" id="196367"/>
    <lineage>
        <taxon>Bacteria</taxon>
        <taxon>Pseudomonadati</taxon>
        <taxon>Pseudomonadota</taxon>
        <taxon>Betaproteobacteria</taxon>
        <taxon>Burkholderiales</taxon>
        <taxon>Burkholderiaceae</taxon>
        <taxon>Caballeronia</taxon>
    </lineage>
</organism>
<dbReference type="PANTHER" id="PTHR21666">
    <property type="entry name" value="PEPTIDASE-RELATED"/>
    <property type="match status" value="1"/>
</dbReference>
<dbReference type="InterPro" id="IPR050570">
    <property type="entry name" value="Cell_wall_metabolism_enzyme"/>
</dbReference>
<dbReference type="Gene3D" id="2.70.70.10">
    <property type="entry name" value="Glucose Permease (Domain IIA)"/>
    <property type="match status" value="1"/>
</dbReference>
<name>A0A226X9L8_CABSO</name>
<dbReference type="GO" id="GO:0009279">
    <property type="term" value="C:cell outer membrane"/>
    <property type="evidence" value="ECO:0007669"/>
    <property type="project" value="TreeGrafter"/>
</dbReference>
<evidence type="ECO:0000256" key="2">
    <source>
        <dbReference type="SAM" id="MobiDB-lite"/>
    </source>
</evidence>
<dbReference type="GO" id="GO:0004222">
    <property type="term" value="F:metalloendopeptidase activity"/>
    <property type="evidence" value="ECO:0007669"/>
    <property type="project" value="TreeGrafter"/>
</dbReference>
<dbReference type="Gene3D" id="3.10.350.10">
    <property type="entry name" value="LysM domain"/>
    <property type="match status" value="1"/>
</dbReference>
<proteinExistence type="inferred from homology"/>
<dbReference type="GO" id="GO:0032153">
    <property type="term" value="C:cell division site"/>
    <property type="evidence" value="ECO:0007669"/>
    <property type="project" value="TreeGrafter"/>
</dbReference>
<dbReference type="PANTHER" id="PTHR21666:SF263">
    <property type="entry name" value="MUREIN HYDROLASE ACTIVATOR NLPD"/>
    <property type="match status" value="1"/>
</dbReference>
<dbReference type="Proteomes" id="UP000214720">
    <property type="component" value="Unassembled WGS sequence"/>
</dbReference>
<reference evidence="5" key="1">
    <citation type="submission" date="2017-01" db="EMBL/GenBank/DDBJ databases">
        <title>Genome Analysis of Deinococcus marmoris KOPRI26562.</title>
        <authorList>
            <person name="Kim J.H."/>
            <person name="Oh H.-M."/>
        </authorList>
    </citation>
    <scope>NUCLEOTIDE SEQUENCE [LARGE SCALE GENOMIC DNA]</scope>
    <source>
        <strain evidence="5">PAMC 26633</strain>
    </source>
</reference>
<accession>A0A226X9L8</accession>
<gene>
    <name evidence="4" type="ORF">BSU04_02895</name>
</gene>
<dbReference type="InterPro" id="IPR036779">
    <property type="entry name" value="LysM_dom_sf"/>
</dbReference>
<dbReference type="eggNOG" id="COG4942">
    <property type="taxonomic scope" value="Bacteria"/>
</dbReference>
<evidence type="ECO:0000313" key="5">
    <source>
        <dbReference type="Proteomes" id="UP000214720"/>
    </source>
</evidence>
<dbReference type="InterPro" id="IPR018392">
    <property type="entry name" value="LysM"/>
</dbReference>
<comment type="caution">
    <text evidence="4">The sequence shown here is derived from an EMBL/GenBank/DDBJ whole genome shotgun (WGS) entry which is preliminary data.</text>
</comment>
<dbReference type="SMART" id="SM00257">
    <property type="entry name" value="LysM"/>
    <property type="match status" value="1"/>
</dbReference>
<comment type="similarity">
    <text evidence="1">Belongs to the E.coli NlpD/Haemophilus LppB family.</text>
</comment>
<dbReference type="InterPro" id="IPR011055">
    <property type="entry name" value="Dup_hybrid_motif"/>
</dbReference>
<dbReference type="InterPro" id="IPR016047">
    <property type="entry name" value="M23ase_b-sheet_dom"/>
</dbReference>
<dbReference type="PROSITE" id="PS51782">
    <property type="entry name" value="LYSM"/>
    <property type="match status" value="1"/>
</dbReference>
<dbReference type="CDD" id="cd12797">
    <property type="entry name" value="M23_peptidase"/>
    <property type="match status" value="1"/>
</dbReference>
<evidence type="ECO:0000313" key="4">
    <source>
        <dbReference type="EMBL" id="OXC80182.1"/>
    </source>
</evidence>
<sequence>MSAAALSVRAALCEVLGLVKIIRRLTCVTLVAVLAACGSAPVGPGFYRVERGDTLSKVARANRTSVQNITRWNNLTDPNAIEVGQVLRVAPPAGSVTPAGSSAPPARPSSADASDSSPSSALVTPATSISLIWPTQGSVIRGFDGKSSKGIDIAGAPGTQIVAAAAGTVVYAGNGLRGYGNLLIVKHNADYLSAYAHNRALLVKEGQSITQGQPIAEMGDTDTNRVMLHFELRYKGSSIDPSRYLPAR</sequence>
<dbReference type="CDD" id="cd00118">
    <property type="entry name" value="LysM"/>
    <property type="match status" value="1"/>
</dbReference>
<dbReference type="AlphaFoldDB" id="A0A226X9L8"/>
<feature type="region of interest" description="Disordered" evidence="2">
    <location>
        <begin position="94"/>
        <end position="121"/>
    </location>
</feature>
<evidence type="ECO:0000256" key="1">
    <source>
        <dbReference type="ARBA" id="ARBA00038420"/>
    </source>
</evidence>
<dbReference type="EMBL" id="MTHB01000023">
    <property type="protein sequence ID" value="OXC80182.1"/>
    <property type="molecule type" value="Genomic_DNA"/>
</dbReference>
<dbReference type="SUPFAM" id="SSF51261">
    <property type="entry name" value="Duplicated hybrid motif"/>
    <property type="match status" value="1"/>
</dbReference>
<dbReference type="eggNOG" id="COG1388">
    <property type="taxonomic scope" value="Bacteria"/>
</dbReference>
<feature type="compositionally biased region" description="Low complexity" evidence="2">
    <location>
        <begin position="98"/>
        <end position="121"/>
    </location>
</feature>
<feature type="domain" description="LysM" evidence="3">
    <location>
        <begin position="45"/>
        <end position="89"/>
    </location>
</feature>
<protein>
    <submittedName>
        <fullName evidence="4">Membrane metalloendopeptidase</fullName>
    </submittedName>
</protein>
<dbReference type="Pfam" id="PF01551">
    <property type="entry name" value="Peptidase_M23"/>
    <property type="match status" value="1"/>
</dbReference>
<dbReference type="Pfam" id="PF01476">
    <property type="entry name" value="LysM"/>
    <property type="match status" value="1"/>
</dbReference>
<evidence type="ECO:0000259" key="3">
    <source>
        <dbReference type="PROSITE" id="PS51782"/>
    </source>
</evidence>